<dbReference type="EMBL" id="JARQZJ010000126">
    <property type="protein sequence ID" value="KAK9890782.1"/>
    <property type="molecule type" value="Genomic_DNA"/>
</dbReference>
<evidence type="ECO:0000256" key="1">
    <source>
        <dbReference type="SAM" id="MobiDB-lite"/>
    </source>
</evidence>
<gene>
    <name evidence="2" type="ORF">WA026_012127</name>
</gene>
<protein>
    <recommendedName>
        <fullName evidence="4">BESS domain-containing protein</fullName>
    </recommendedName>
</protein>
<evidence type="ECO:0008006" key="4">
    <source>
        <dbReference type="Google" id="ProtNLM"/>
    </source>
</evidence>
<feature type="region of interest" description="Disordered" evidence="1">
    <location>
        <begin position="33"/>
        <end position="56"/>
    </location>
</feature>
<dbReference type="AlphaFoldDB" id="A0AAW1VD76"/>
<proteinExistence type="predicted"/>
<accession>A0AAW1VD76</accession>
<name>A0AAW1VD76_9CUCU</name>
<organism evidence="2 3">
    <name type="scientific">Henosepilachna vigintioctopunctata</name>
    <dbReference type="NCBI Taxonomy" id="420089"/>
    <lineage>
        <taxon>Eukaryota</taxon>
        <taxon>Metazoa</taxon>
        <taxon>Ecdysozoa</taxon>
        <taxon>Arthropoda</taxon>
        <taxon>Hexapoda</taxon>
        <taxon>Insecta</taxon>
        <taxon>Pterygota</taxon>
        <taxon>Neoptera</taxon>
        <taxon>Endopterygota</taxon>
        <taxon>Coleoptera</taxon>
        <taxon>Polyphaga</taxon>
        <taxon>Cucujiformia</taxon>
        <taxon>Coccinelloidea</taxon>
        <taxon>Coccinellidae</taxon>
        <taxon>Epilachninae</taxon>
        <taxon>Epilachnini</taxon>
        <taxon>Henosepilachna</taxon>
    </lineage>
</organism>
<keyword evidence="3" id="KW-1185">Reference proteome</keyword>
<comment type="caution">
    <text evidence="2">The sequence shown here is derived from an EMBL/GenBank/DDBJ whole genome shotgun (WGS) entry which is preliminary data.</text>
</comment>
<dbReference type="Proteomes" id="UP001431783">
    <property type="component" value="Unassembled WGS sequence"/>
</dbReference>
<reference evidence="2 3" key="1">
    <citation type="submission" date="2023-03" db="EMBL/GenBank/DDBJ databases">
        <title>Genome insight into feeding habits of ladybird beetles.</title>
        <authorList>
            <person name="Li H.-S."/>
            <person name="Huang Y.-H."/>
            <person name="Pang H."/>
        </authorList>
    </citation>
    <scope>NUCLEOTIDE SEQUENCE [LARGE SCALE GENOMIC DNA]</scope>
    <source>
        <strain evidence="2">SYSU_2023b</strain>
        <tissue evidence="2">Whole body</tissue>
    </source>
</reference>
<evidence type="ECO:0000313" key="2">
    <source>
        <dbReference type="EMBL" id="KAK9890782.1"/>
    </source>
</evidence>
<sequence>MEESQTSNSSNDLTVDVNNLVDKKPNTVVDFIGAENLPEDQEQKKETPPNPLTSKTKLNLDNFVELKHYSELSDDMGKVENPAALTSEDLDRFGVFIVKSLKDMSPVNAEQCVMKIVDVIYEFRCDKSAE</sequence>
<evidence type="ECO:0000313" key="3">
    <source>
        <dbReference type="Proteomes" id="UP001431783"/>
    </source>
</evidence>